<dbReference type="EMBL" id="LT882694">
    <property type="protein sequence ID" value="SMY30495.1"/>
    <property type="molecule type" value="Genomic_DNA"/>
</dbReference>
<organism evidence="1 2">
    <name type="scientific">Zymoseptoria tritici ST99CH_1A5</name>
    <dbReference type="NCBI Taxonomy" id="1276529"/>
    <lineage>
        <taxon>Eukaryota</taxon>
        <taxon>Fungi</taxon>
        <taxon>Dikarya</taxon>
        <taxon>Ascomycota</taxon>
        <taxon>Pezizomycotina</taxon>
        <taxon>Dothideomycetes</taxon>
        <taxon>Dothideomycetidae</taxon>
        <taxon>Mycosphaerellales</taxon>
        <taxon>Mycosphaerellaceae</taxon>
        <taxon>Zymoseptoria</taxon>
    </lineage>
</organism>
<accession>A0A1Y6M1H0</accession>
<evidence type="ECO:0000313" key="1">
    <source>
        <dbReference type="EMBL" id="SMY30495.1"/>
    </source>
</evidence>
<dbReference type="Proteomes" id="UP000215453">
    <property type="component" value="Chromosome 19"/>
</dbReference>
<proteinExistence type="predicted"/>
<protein>
    <submittedName>
        <fullName evidence="1">Uncharacterized protein</fullName>
    </submittedName>
</protein>
<evidence type="ECO:0000313" key="2">
    <source>
        <dbReference type="Proteomes" id="UP000215453"/>
    </source>
</evidence>
<dbReference type="AlphaFoldDB" id="A0A1Y6M1H0"/>
<name>A0A1Y6M1H0_ZYMTR</name>
<reference evidence="1 2" key="1">
    <citation type="submission" date="2016-10" db="EMBL/GenBank/DDBJ databases">
        <authorList>
            <person name="Varghese N."/>
        </authorList>
    </citation>
    <scope>NUCLEOTIDE SEQUENCE [LARGE SCALE GENOMIC DNA]</scope>
</reference>
<gene>
    <name evidence="1" type="ORF">ZT1A5_G11949</name>
</gene>
<sequence>MSRVPAIVALRAFMSSTRDINTSAERNERARLRRRFNLRAARLAANRRRNVLAYVANPLFVAGGMGMPEAKGEEEKGEALAGVKEGSVAVGGGMGGGFGGSFGGGIVGARLSAAQALKDEKDEKEKKEEAAAGVVVGSSGRGGRKVALERAVEGPFAVTDLDWRFASPATYRRWSGAARIDRVGAVRKPACRRCRRNHQEGREAHPCRIEGTSKCQWCV</sequence>